<feature type="compositionally biased region" description="Basic and acidic residues" evidence="2">
    <location>
        <begin position="117"/>
        <end position="126"/>
    </location>
</feature>
<dbReference type="GO" id="GO:0006355">
    <property type="term" value="P:regulation of DNA-templated transcription"/>
    <property type="evidence" value="ECO:0007669"/>
    <property type="project" value="InterPro"/>
</dbReference>
<evidence type="ECO:0000256" key="1">
    <source>
        <dbReference type="ARBA" id="ARBA00022518"/>
    </source>
</evidence>
<protein>
    <submittedName>
        <fullName evidence="3">Uncharacterized protein</fullName>
    </submittedName>
</protein>
<evidence type="ECO:0000313" key="3">
    <source>
        <dbReference type="EMBL" id="CAC84353.1"/>
    </source>
</evidence>
<feature type="compositionally biased region" description="Low complexity" evidence="2">
    <location>
        <begin position="141"/>
        <end position="150"/>
    </location>
</feature>
<evidence type="ECO:0000313" key="4">
    <source>
        <dbReference type="Proteomes" id="UP000168086"/>
    </source>
</evidence>
<organism evidence="3 4">
    <name type="scientific">Saimiriine herpesvirus 2 (strain 488)</name>
    <name type="common">SaHV-2</name>
    <name type="synonym">Herpesvirus saimiri</name>
    <dbReference type="NCBI Taxonomy" id="10384"/>
    <lineage>
        <taxon>Viruses</taxon>
        <taxon>Duplodnaviria</taxon>
        <taxon>Heunggongvirae</taxon>
        <taxon>Peploviricota</taxon>
        <taxon>Herviviricetes</taxon>
        <taxon>Herpesvirales</taxon>
        <taxon>Orthoherpesviridae</taxon>
        <taxon>Gammaherpesvirinae</taxon>
        <taxon>Rhadinovirus</taxon>
        <taxon>Rhadinovirus saimiriinegamma2</taxon>
        <taxon>Saimiriine herpesvirus 2</taxon>
    </lineage>
</organism>
<evidence type="ECO:0000256" key="2">
    <source>
        <dbReference type="SAM" id="MobiDB-lite"/>
    </source>
</evidence>
<organismHost>
    <name type="scientific">Saimiri sciureus</name>
    <name type="common">Common squirrel monkey</name>
    <dbReference type="NCBI Taxonomy" id="9521"/>
</organismHost>
<dbReference type="Pfam" id="PF05459">
    <property type="entry name" value="Herpes_UL69"/>
    <property type="match status" value="1"/>
</dbReference>
<feature type="compositionally biased region" description="Low complexity" evidence="2">
    <location>
        <begin position="105"/>
        <end position="116"/>
    </location>
</feature>
<reference evidence="3 4" key="1">
    <citation type="journal article" date="2003" name="Virology">
        <title>The genome of herpesvirus saimiri C488 which is capable of transforming human T cells.</title>
        <authorList>
            <person name="Ensser A."/>
            <person name="Thurau M."/>
            <person name="Wittmann S."/>
            <person name="Fickenscher H."/>
        </authorList>
    </citation>
    <scope>NUCLEOTIDE SEQUENCE [LARGE SCALE GENOMIC DNA]</scope>
    <source>
        <strain evidence="3">C488</strain>
    </source>
</reference>
<feature type="compositionally biased region" description="Basic residues" evidence="2">
    <location>
        <begin position="129"/>
        <end position="139"/>
    </location>
</feature>
<dbReference type="EMBL" id="AJ410493">
    <property type="protein sequence ID" value="CAC84353.1"/>
    <property type="molecule type" value="Genomic_DNA"/>
</dbReference>
<dbReference type="Proteomes" id="UP000168086">
    <property type="component" value="Genome"/>
</dbReference>
<name>Q80BM4_SHV2C</name>
<dbReference type="InterPro" id="IPR008648">
    <property type="entry name" value="ICP27-like"/>
</dbReference>
<feature type="compositionally biased region" description="Acidic residues" evidence="2">
    <location>
        <begin position="13"/>
        <end position="37"/>
    </location>
</feature>
<feature type="region of interest" description="Disordered" evidence="2">
    <location>
        <begin position="1"/>
        <end position="152"/>
    </location>
</feature>
<keyword evidence="1" id="KW-0244">Early protein</keyword>
<sequence>MAQAMVNNCQMEDIIEGISSDDDFDSSDSSSDEEESDTSPQIMKSDVTMASPPSTPEPSLDVSASTSNLKRERPRSPITWEHQSPLSRVYRSPSPMRFGKRPRISSNSTSRSCKTSWADRVREAAAQRRPSRPFRKPYSHPRNGPLRNGPPRAPPLLKLFDISILPKSGEPKLFLPVPSLPCQEAEKTNDKYVLAMAQRAMHDVPISSKQITANLLPVKFKPLLSIVRYTPNYYYWVSMRKETIASANLCTVAAFLDESLCWGQQYLKNDFIFSENGKDIILDTSSALLSQLVHKIKMLPFCHCLMQTTPQDHIVKQVCYLIASNNRVLDAVRHLQTSVIKSPIVLLLAYAVCLPAAIICTKNETQLYSHCMRILKEYRPGDVMNILHESLTQHLNKCPSSTCAYTTRAIVGTKANTTGLFFLPTQY</sequence>
<proteinExistence type="predicted"/>
<feature type="compositionally biased region" description="Polar residues" evidence="2">
    <location>
        <begin position="1"/>
        <end position="10"/>
    </location>
</feature>
<accession>Q80BM4</accession>